<keyword evidence="3" id="KW-1185">Reference proteome</keyword>
<feature type="transmembrane region" description="Helical" evidence="1">
    <location>
        <begin position="298"/>
        <end position="315"/>
    </location>
</feature>
<keyword evidence="1" id="KW-0812">Transmembrane</keyword>
<dbReference type="KEGG" id="roz:CBI38_28700"/>
<evidence type="ECO:0008006" key="4">
    <source>
        <dbReference type="Google" id="ProtNLM"/>
    </source>
</evidence>
<dbReference type="RefSeq" id="WP_109334344.1">
    <property type="nucleotide sequence ID" value="NZ_CP021354.1"/>
</dbReference>
<keyword evidence="1" id="KW-1133">Transmembrane helix</keyword>
<keyword evidence="1" id="KW-0472">Membrane</keyword>
<evidence type="ECO:0000313" key="3">
    <source>
        <dbReference type="Proteomes" id="UP000245711"/>
    </source>
</evidence>
<feature type="transmembrane region" description="Helical" evidence="1">
    <location>
        <begin position="191"/>
        <end position="209"/>
    </location>
</feature>
<dbReference type="AlphaFoldDB" id="A0A2S2C2G4"/>
<name>A0A2S2C2G4_9NOCA</name>
<evidence type="ECO:0000256" key="1">
    <source>
        <dbReference type="SAM" id="Phobius"/>
    </source>
</evidence>
<dbReference type="Proteomes" id="UP000245711">
    <property type="component" value="Chromosome"/>
</dbReference>
<feature type="transmembrane region" description="Helical" evidence="1">
    <location>
        <begin position="432"/>
        <end position="452"/>
    </location>
</feature>
<dbReference type="EMBL" id="CP021354">
    <property type="protein sequence ID" value="AWK74948.1"/>
    <property type="molecule type" value="Genomic_DNA"/>
</dbReference>
<gene>
    <name evidence="2" type="ORF">CBI38_28700</name>
</gene>
<evidence type="ECO:0000313" key="2">
    <source>
        <dbReference type="EMBL" id="AWK74948.1"/>
    </source>
</evidence>
<accession>A0A2S2C2G4</accession>
<organism evidence="2 3">
    <name type="scientific">Rhodococcus oxybenzonivorans</name>
    <dbReference type="NCBI Taxonomy" id="1990687"/>
    <lineage>
        <taxon>Bacteria</taxon>
        <taxon>Bacillati</taxon>
        <taxon>Actinomycetota</taxon>
        <taxon>Actinomycetes</taxon>
        <taxon>Mycobacteriales</taxon>
        <taxon>Nocardiaceae</taxon>
        <taxon>Rhodococcus</taxon>
    </lineage>
</organism>
<feature type="transmembrane region" description="Helical" evidence="1">
    <location>
        <begin position="344"/>
        <end position="363"/>
    </location>
</feature>
<feature type="transmembrane region" description="Helical" evidence="1">
    <location>
        <begin position="239"/>
        <end position="260"/>
    </location>
</feature>
<sequence length="533" mass="54836">MTALRATLTLLRFTLRRDRIKLPAWVLGIAVMTMYFANALKLAYPTEQDIANVASFARSPAAIMMSGPGYGMDTPTLEAFLANQYALYLMVAAALMNILLVVRHTRLEEEDGRTELVLAGVVGRFAPLTAAMLTALVANTALIVAGTAALAGTGFDASGSLLLLSGFAAVGMVFAAVAALTSQLTEHARAATGWAGAVLGAAFVVRGVGDLAAEHGSALSWLSPIAWSQQTRVFVDPRWWPLTLSAGFAALALACAYRLVARRDIGAGLLAPRLGRADASAALTNPFALAVRLQRGSLIGWALGLSVAGLFYGAFTESIADAFGDLPDDILVIMGGSTGNLVDGYLGLMGFTMAFLASCFAIGSVRRLRSEETAGRADPVLATATSRLTWMGSGVGAAAAGAVLLLGLSGVATGIGAALVTGNTGYVITLELAYLAHTPAVLVVAAVAALLFGLAPKAFALVWILPVFGYLVGTFGPLLQLPGWVQGLSPLGYIPQMPLESFTATPLVVLAALAAVAAAAGLVAFHGRDVAAT</sequence>
<feature type="transmembrane region" description="Helical" evidence="1">
    <location>
        <begin position="501"/>
        <end position="525"/>
    </location>
</feature>
<feature type="transmembrane region" description="Helical" evidence="1">
    <location>
        <begin position="125"/>
        <end position="151"/>
    </location>
</feature>
<reference evidence="2 3" key="1">
    <citation type="submission" date="2017-05" db="EMBL/GenBank/DDBJ databases">
        <title>Isolation of Rhodococcus sp. S2-17 biodegrading of BP-3.</title>
        <authorList>
            <person name="Lee Y."/>
            <person name="Kim K.H."/>
            <person name="Chun B.H."/>
            <person name="Jung H.S."/>
            <person name="Jeon C.O."/>
        </authorList>
    </citation>
    <scope>NUCLEOTIDE SEQUENCE [LARGE SCALE GENOMIC DNA]</scope>
    <source>
        <strain evidence="2 3">S2-17</strain>
    </source>
</reference>
<protein>
    <recommendedName>
        <fullName evidence="4">ABC transporter permease</fullName>
    </recommendedName>
</protein>
<feature type="transmembrane region" description="Helical" evidence="1">
    <location>
        <begin position="395"/>
        <end position="420"/>
    </location>
</feature>
<feature type="transmembrane region" description="Helical" evidence="1">
    <location>
        <begin position="20"/>
        <end position="37"/>
    </location>
</feature>
<proteinExistence type="predicted"/>
<dbReference type="OrthoDB" id="2014935at2"/>
<feature type="transmembrane region" description="Helical" evidence="1">
    <location>
        <begin position="157"/>
        <end position="179"/>
    </location>
</feature>
<feature type="transmembrane region" description="Helical" evidence="1">
    <location>
        <begin position="459"/>
        <end position="481"/>
    </location>
</feature>
<feature type="transmembrane region" description="Helical" evidence="1">
    <location>
        <begin position="85"/>
        <end position="104"/>
    </location>
</feature>